<gene>
    <name evidence="1" type="ORF">M421DRAFT_2428</name>
</gene>
<evidence type="ECO:0000313" key="1">
    <source>
        <dbReference type="EMBL" id="KAF1931800.1"/>
    </source>
</evidence>
<sequence length="100" mass="11555">MRKAGLFIKHATLFAKWHDTLLTDFSGINHPHYGRPGEESDYPFDQPVTGSDTNKMRAAETVLDKFWIETDQRYRLKTGTMPYELDADIISECTIFRTPT</sequence>
<dbReference type="AlphaFoldDB" id="A0A6A5RWU2"/>
<dbReference type="RefSeq" id="XP_033452048.1">
    <property type="nucleotide sequence ID" value="XM_033588511.1"/>
</dbReference>
<dbReference type="GeneID" id="54346158"/>
<organism evidence="1 2">
    <name type="scientific">Didymella exigua CBS 183.55</name>
    <dbReference type="NCBI Taxonomy" id="1150837"/>
    <lineage>
        <taxon>Eukaryota</taxon>
        <taxon>Fungi</taxon>
        <taxon>Dikarya</taxon>
        <taxon>Ascomycota</taxon>
        <taxon>Pezizomycotina</taxon>
        <taxon>Dothideomycetes</taxon>
        <taxon>Pleosporomycetidae</taxon>
        <taxon>Pleosporales</taxon>
        <taxon>Pleosporineae</taxon>
        <taxon>Didymellaceae</taxon>
        <taxon>Didymella</taxon>
    </lineage>
</organism>
<proteinExistence type="predicted"/>
<keyword evidence="2" id="KW-1185">Reference proteome</keyword>
<reference evidence="1" key="1">
    <citation type="journal article" date="2020" name="Stud. Mycol.">
        <title>101 Dothideomycetes genomes: a test case for predicting lifestyles and emergence of pathogens.</title>
        <authorList>
            <person name="Haridas S."/>
            <person name="Albert R."/>
            <person name="Binder M."/>
            <person name="Bloem J."/>
            <person name="Labutti K."/>
            <person name="Salamov A."/>
            <person name="Andreopoulos B."/>
            <person name="Baker S."/>
            <person name="Barry K."/>
            <person name="Bills G."/>
            <person name="Bluhm B."/>
            <person name="Cannon C."/>
            <person name="Castanera R."/>
            <person name="Culley D."/>
            <person name="Daum C."/>
            <person name="Ezra D."/>
            <person name="Gonzalez J."/>
            <person name="Henrissat B."/>
            <person name="Kuo A."/>
            <person name="Liang C."/>
            <person name="Lipzen A."/>
            <person name="Lutzoni F."/>
            <person name="Magnuson J."/>
            <person name="Mondo S."/>
            <person name="Nolan M."/>
            <person name="Ohm R."/>
            <person name="Pangilinan J."/>
            <person name="Park H.-J."/>
            <person name="Ramirez L."/>
            <person name="Alfaro M."/>
            <person name="Sun H."/>
            <person name="Tritt A."/>
            <person name="Yoshinaga Y."/>
            <person name="Zwiers L.-H."/>
            <person name="Turgeon B."/>
            <person name="Goodwin S."/>
            <person name="Spatafora J."/>
            <person name="Crous P."/>
            <person name="Grigoriev I."/>
        </authorList>
    </citation>
    <scope>NUCLEOTIDE SEQUENCE</scope>
    <source>
        <strain evidence="1">CBS 183.55</strain>
    </source>
</reference>
<protein>
    <submittedName>
        <fullName evidence="1">Uncharacterized protein</fullName>
    </submittedName>
</protein>
<name>A0A6A5RWU2_9PLEO</name>
<dbReference type="Proteomes" id="UP000800082">
    <property type="component" value="Unassembled WGS sequence"/>
</dbReference>
<dbReference type="EMBL" id="ML978960">
    <property type="protein sequence ID" value="KAF1931800.1"/>
    <property type="molecule type" value="Genomic_DNA"/>
</dbReference>
<accession>A0A6A5RWU2</accession>
<evidence type="ECO:0000313" key="2">
    <source>
        <dbReference type="Proteomes" id="UP000800082"/>
    </source>
</evidence>